<evidence type="ECO:0000313" key="1">
    <source>
        <dbReference type="EMBL" id="KAJ7198144.1"/>
    </source>
</evidence>
<gene>
    <name evidence="1" type="ORF">GGX14DRAFT_573697</name>
</gene>
<evidence type="ECO:0000313" key="2">
    <source>
        <dbReference type="Proteomes" id="UP001219525"/>
    </source>
</evidence>
<accession>A0AAD6V2S8</accession>
<comment type="caution">
    <text evidence="1">The sequence shown here is derived from an EMBL/GenBank/DDBJ whole genome shotgun (WGS) entry which is preliminary data.</text>
</comment>
<proteinExistence type="predicted"/>
<keyword evidence="2" id="KW-1185">Reference proteome</keyword>
<protein>
    <submittedName>
        <fullName evidence="1">Uncharacterized protein</fullName>
    </submittedName>
</protein>
<sequence length="474" mass="52459">MLTADADAQVAGDVANVDVQWGGGGRPRRGWLRSINCFAASLSDPASSAACGDREPERRALPLTRSWEAFRMEVRSRAARLDLRFVFGASSLAAPSSSVFCLAASILVAAAPASFRAPPHRAPRPPVTLAVVRCVIAAPLSLEPTASSFLLFELLRLALGTALITAPPHSFIMARRRPAAPPSSFRTVSSSSAHALAVRLRSVDFLTHLERIRRLSAAFIARLLARLHTHWPPLLSLIFIDCIALHALDPSSSVIRACRLDSGAFHGVYNFTAVLSGSPYTLWNHLSPYMRRTFACHHSGYSYSPPSDAIQFGLPLIHHLVFAFTPILITAVRRLHRLVVCTQWHPDLLQLRRAQPEMVLRPPLPRLLPRAPPSQLPVRATQTAATGQPEAGVLQLATEPFEATRARWWLALQGPRIQMNNASYPLEDWNYPQYPTQQQYMQNTYQPDQYHDELQTYASAVQYARKGESRPGDQ</sequence>
<dbReference type="AlphaFoldDB" id="A0AAD6V2S8"/>
<organism evidence="1 2">
    <name type="scientific">Mycena pura</name>
    <dbReference type="NCBI Taxonomy" id="153505"/>
    <lineage>
        <taxon>Eukaryota</taxon>
        <taxon>Fungi</taxon>
        <taxon>Dikarya</taxon>
        <taxon>Basidiomycota</taxon>
        <taxon>Agaricomycotina</taxon>
        <taxon>Agaricomycetes</taxon>
        <taxon>Agaricomycetidae</taxon>
        <taxon>Agaricales</taxon>
        <taxon>Marasmiineae</taxon>
        <taxon>Mycenaceae</taxon>
        <taxon>Mycena</taxon>
    </lineage>
</organism>
<dbReference type="EMBL" id="JARJCW010000074">
    <property type="protein sequence ID" value="KAJ7198144.1"/>
    <property type="molecule type" value="Genomic_DNA"/>
</dbReference>
<dbReference type="Proteomes" id="UP001219525">
    <property type="component" value="Unassembled WGS sequence"/>
</dbReference>
<name>A0AAD6V2S8_9AGAR</name>
<reference evidence="1" key="1">
    <citation type="submission" date="2023-03" db="EMBL/GenBank/DDBJ databases">
        <title>Massive genome expansion in bonnet fungi (Mycena s.s.) driven by repeated elements and novel gene families across ecological guilds.</title>
        <authorList>
            <consortium name="Lawrence Berkeley National Laboratory"/>
            <person name="Harder C.B."/>
            <person name="Miyauchi S."/>
            <person name="Viragh M."/>
            <person name="Kuo A."/>
            <person name="Thoen E."/>
            <person name="Andreopoulos B."/>
            <person name="Lu D."/>
            <person name="Skrede I."/>
            <person name="Drula E."/>
            <person name="Henrissat B."/>
            <person name="Morin E."/>
            <person name="Kohler A."/>
            <person name="Barry K."/>
            <person name="LaButti K."/>
            <person name="Morin E."/>
            <person name="Salamov A."/>
            <person name="Lipzen A."/>
            <person name="Mereny Z."/>
            <person name="Hegedus B."/>
            <person name="Baldrian P."/>
            <person name="Stursova M."/>
            <person name="Weitz H."/>
            <person name="Taylor A."/>
            <person name="Grigoriev I.V."/>
            <person name="Nagy L.G."/>
            <person name="Martin F."/>
            <person name="Kauserud H."/>
        </authorList>
    </citation>
    <scope>NUCLEOTIDE SEQUENCE</scope>
    <source>
        <strain evidence="1">9144</strain>
    </source>
</reference>